<dbReference type="Gene3D" id="1.10.150.130">
    <property type="match status" value="1"/>
</dbReference>
<reference evidence="4 5" key="1">
    <citation type="journal article" date="2015" name="Fungal Genet. Biol.">
        <title>Evolution of novel wood decay mechanisms in Agaricales revealed by the genome sequences of Fistulina hepatica and Cylindrobasidium torrendii.</title>
        <authorList>
            <person name="Floudas D."/>
            <person name="Held B.W."/>
            <person name="Riley R."/>
            <person name="Nagy L.G."/>
            <person name="Koehler G."/>
            <person name="Ransdell A.S."/>
            <person name="Younus H."/>
            <person name="Chow J."/>
            <person name="Chiniquy J."/>
            <person name="Lipzen A."/>
            <person name="Tritt A."/>
            <person name="Sun H."/>
            <person name="Haridas S."/>
            <person name="LaButti K."/>
            <person name="Ohm R.A."/>
            <person name="Kues U."/>
            <person name="Blanchette R.A."/>
            <person name="Grigoriev I.V."/>
            <person name="Minto R.E."/>
            <person name="Hibbett D.S."/>
        </authorList>
    </citation>
    <scope>NUCLEOTIDE SEQUENCE [LARGE SCALE GENOMIC DNA]</scope>
    <source>
        <strain evidence="4 5">ATCC 64428</strain>
    </source>
</reference>
<dbReference type="PANTHER" id="PTHR34605:SF3">
    <property type="entry name" value="P CELL-TYPE AGGLUTINATION PROTEIN MAP4-LIKE-RELATED"/>
    <property type="match status" value="1"/>
</dbReference>
<keyword evidence="1" id="KW-0238">DNA-binding</keyword>
<dbReference type="SUPFAM" id="SSF47823">
    <property type="entry name" value="lambda integrase-like, N-terminal domain"/>
    <property type="match status" value="1"/>
</dbReference>
<dbReference type="InterPro" id="IPR052925">
    <property type="entry name" value="Phage_Integrase-like_Recomb"/>
</dbReference>
<evidence type="ECO:0000256" key="2">
    <source>
        <dbReference type="ARBA" id="ARBA00023172"/>
    </source>
</evidence>
<dbReference type="OrthoDB" id="2506773at2759"/>
<evidence type="ECO:0000256" key="1">
    <source>
        <dbReference type="ARBA" id="ARBA00023125"/>
    </source>
</evidence>
<organism evidence="4 5">
    <name type="scientific">Fistulina hepatica ATCC 64428</name>
    <dbReference type="NCBI Taxonomy" id="1128425"/>
    <lineage>
        <taxon>Eukaryota</taxon>
        <taxon>Fungi</taxon>
        <taxon>Dikarya</taxon>
        <taxon>Basidiomycota</taxon>
        <taxon>Agaricomycotina</taxon>
        <taxon>Agaricomycetes</taxon>
        <taxon>Agaricomycetidae</taxon>
        <taxon>Agaricales</taxon>
        <taxon>Fistulinaceae</taxon>
        <taxon>Fistulina</taxon>
    </lineage>
</organism>
<dbReference type="Gene3D" id="1.10.443.10">
    <property type="entry name" value="Intergrase catalytic core"/>
    <property type="match status" value="1"/>
</dbReference>
<sequence>MFRSRLAVALGRYSAPQQEERLGPPPAAPSAFPPAHFSSIFTSRLRLSLYSSSHRPISAQAPSPEPCLSPAPARVQHILATRPGTTASSTSTRRPRSGSVIRNSPLRPRVLASDRIRLWSTPFSQDLMKTSSLPQPLVENACSLIYNSFAPATRSTYAAGPLRFTQFCDRWEIPKCDRMPASPTLLTAFVAEFAGSVSGRAINNWLSGLRAWHTMSNAPWPDDHEWLHLSRKSAALSGRNFRRARHAPVSLLHLRTLRQSLDITTPLDACIWAVAVTAFFGCRRLGELLPTSSGRYSPDTVVSRGSTFRENATIEGVFTSFILHLPWTKTTRESGFDLIVTAQPQDPTTCPLRAVRAHLSVSADLPASAPFFSFSSASTPMGYHILTKTAFLTRCAAIWSQHSLDHVLGHSFRIGGAVELLLAGVPPEVVAATGGWTSLAFLTYWRRMEDILPMSTSRAYSAANISQLSCIFESFRSAHHLHDSLDTRTAL</sequence>
<dbReference type="GO" id="GO:0006310">
    <property type="term" value="P:DNA recombination"/>
    <property type="evidence" value="ECO:0007669"/>
    <property type="project" value="UniProtKB-KW"/>
</dbReference>
<feature type="region of interest" description="Disordered" evidence="3">
    <location>
        <begin position="80"/>
        <end position="102"/>
    </location>
</feature>
<proteinExistence type="predicted"/>
<evidence type="ECO:0000313" key="4">
    <source>
        <dbReference type="EMBL" id="KIY43164.1"/>
    </source>
</evidence>
<dbReference type="EMBL" id="KN882117">
    <property type="protein sequence ID" value="KIY43164.1"/>
    <property type="molecule type" value="Genomic_DNA"/>
</dbReference>
<keyword evidence="2" id="KW-0233">DNA recombination</keyword>
<gene>
    <name evidence="4" type="ORF">FISHEDRAFT_54052</name>
</gene>
<evidence type="ECO:0000313" key="5">
    <source>
        <dbReference type="Proteomes" id="UP000054144"/>
    </source>
</evidence>
<evidence type="ECO:0008006" key="6">
    <source>
        <dbReference type="Google" id="ProtNLM"/>
    </source>
</evidence>
<dbReference type="GO" id="GO:0003677">
    <property type="term" value="F:DNA binding"/>
    <property type="evidence" value="ECO:0007669"/>
    <property type="project" value="UniProtKB-KW"/>
</dbReference>
<feature type="compositionally biased region" description="Low complexity" evidence="3">
    <location>
        <begin position="80"/>
        <end position="92"/>
    </location>
</feature>
<dbReference type="AlphaFoldDB" id="A0A0D7A180"/>
<dbReference type="InterPro" id="IPR010998">
    <property type="entry name" value="Integrase_recombinase_N"/>
</dbReference>
<dbReference type="Proteomes" id="UP000054144">
    <property type="component" value="Unassembled WGS sequence"/>
</dbReference>
<keyword evidence="5" id="KW-1185">Reference proteome</keyword>
<accession>A0A0D7A180</accession>
<name>A0A0D7A180_9AGAR</name>
<dbReference type="SUPFAM" id="SSF56349">
    <property type="entry name" value="DNA breaking-rejoining enzymes"/>
    <property type="match status" value="1"/>
</dbReference>
<protein>
    <recommendedName>
        <fullName evidence="6">DNA breaking-rejoining enzyme</fullName>
    </recommendedName>
</protein>
<dbReference type="GO" id="GO:0015074">
    <property type="term" value="P:DNA integration"/>
    <property type="evidence" value="ECO:0007669"/>
    <property type="project" value="InterPro"/>
</dbReference>
<dbReference type="InterPro" id="IPR011010">
    <property type="entry name" value="DNA_brk_join_enz"/>
</dbReference>
<dbReference type="InterPro" id="IPR013762">
    <property type="entry name" value="Integrase-like_cat_sf"/>
</dbReference>
<dbReference type="PANTHER" id="PTHR34605">
    <property type="entry name" value="PHAGE_INTEGRASE DOMAIN-CONTAINING PROTEIN"/>
    <property type="match status" value="1"/>
</dbReference>
<evidence type="ECO:0000256" key="3">
    <source>
        <dbReference type="SAM" id="MobiDB-lite"/>
    </source>
</evidence>